<keyword evidence="7" id="KW-0472">Membrane</keyword>
<keyword evidence="5" id="KW-1003">Cell membrane</keyword>
<dbReference type="PANTHER" id="PTHR15561">
    <property type="entry name" value="CALCITONIN GENE-RELATED PEPTIDE-RECEPTOR COMPONENT PROTEIN"/>
    <property type="match status" value="1"/>
</dbReference>
<reference evidence="16" key="1">
    <citation type="submission" date="2016-04" db="EMBL/GenBank/DDBJ databases">
        <authorList>
            <person name="Evans L.H."/>
            <person name="Alamgir A."/>
            <person name="Owens N."/>
            <person name="Weber N.D."/>
            <person name="Virtaneva K."/>
            <person name="Barbian K."/>
            <person name="Babar A."/>
            <person name="Rosenke K."/>
        </authorList>
    </citation>
    <scope>NUCLEOTIDE SEQUENCE [LARGE SCALE GENOMIC DNA]</scope>
    <source>
        <strain evidence="16">CBS 101.48</strain>
    </source>
</reference>
<dbReference type="Gene3D" id="1.20.1250.40">
    <property type="match status" value="1"/>
</dbReference>
<dbReference type="PANTHER" id="PTHR15561:SF0">
    <property type="entry name" value="DNA-DIRECTED RNA POLYMERASE III SUBUNIT RPC9"/>
    <property type="match status" value="1"/>
</dbReference>
<evidence type="ECO:0000256" key="5">
    <source>
        <dbReference type="ARBA" id="ARBA00022475"/>
    </source>
</evidence>
<comment type="subcellular location">
    <subcellularLocation>
        <location evidence="2">Cell membrane</location>
        <topology evidence="2">Peripheral membrane protein</topology>
        <orientation evidence="2">Cytoplasmic side</orientation>
    </subcellularLocation>
    <subcellularLocation>
        <location evidence="1">Nucleus</location>
    </subcellularLocation>
</comment>
<keyword evidence="6" id="KW-0240">DNA-directed RNA polymerase</keyword>
<dbReference type="OrthoDB" id="1746530at2759"/>
<evidence type="ECO:0000313" key="17">
    <source>
        <dbReference type="Proteomes" id="UP000078561"/>
    </source>
</evidence>
<evidence type="ECO:0000256" key="4">
    <source>
        <dbReference type="ARBA" id="ARBA00016672"/>
    </source>
</evidence>
<dbReference type="InterPro" id="IPR010997">
    <property type="entry name" value="HRDC-like_sf"/>
</dbReference>
<dbReference type="SUPFAM" id="SSF47819">
    <property type="entry name" value="HRDC-like"/>
    <property type="match status" value="1"/>
</dbReference>
<evidence type="ECO:0000256" key="9">
    <source>
        <dbReference type="ARBA" id="ARBA00023242"/>
    </source>
</evidence>
<accession>A0A168RS98</accession>
<keyword evidence="9" id="KW-0539">Nucleus</keyword>
<feature type="compositionally biased region" description="Acidic residues" evidence="14">
    <location>
        <begin position="129"/>
        <end position="145"/>
    </location>
</feature>
<dbReference type="AlphaFoldDB" id="A0A168RS98"/>
<comment type="function">
    <text evidence="10">Accessory protein for the calcitonin gene-related peptide (CGRP) receptor. It modulates CGRP responsiveness in a variety of tissues.</text>
</comment>
<evidence type="ECO:0000256" key="11">
    <source>
        <dbReference type="ARBA" id="ARBA00044007"/>
    </source>
</evidence>
<comment type="similarity">
    <text evidence="3">Belongs to the eukaryotic RPC9 RNA polymerase subunit family.</text>
</comment>
<dbReference type="GO" id="GO:0006384">
    <property type="term" value="P:transcription initiation at RNA polymerase III promoter"/>
    <property type="evidence" value="ECO:0007669"/>
    <property type="project" value="InterPro"/>
</dbReference>
<dbReference type="SMART" id="SM00657">
    <property type="entry name" value="RPOL4c"/>
    <property type="match status" value="1"/>
</dbReference>
<dbReference type="InterPro" id="IPR038324">
    <property type="entry name" value="Rpb4/RPC9_sf"/>
</dbReference>
<feature type="domain" description="RNA polymerase Rpb4/RPC9 core" evidence="15">
    <location>
        <begin position="1"/>
        <end position="128"/>
    </location>
</feature>
<sequence>MKIKNTRSALISNYEVFDLVNDRISYQKQIQQSQSNVDYPEHLRTIQFELVEYIKGTPTSTQSEDQVKAFLQQIDRYSLTLGEKVQVLNLRPKSAVEIYLLIEECEERFSEEDLDNILSIISTTLPRPDEDDDGIEEMEQALETQ</sequence>
<dbReference type="InterPro" id="IPR006590">
    <property type="entry name" value="RNA_pol_Rpb4/RPC9_core"/>
</dbReference>
<keyword evidence="17" id="KW-1185">Reference proteome</keyword>
<dbReference type="Proteomes" id="UP000078561">
    <property type="component" value="Unassembled WGS sequence"/>
</dbReference>
<dbReference type="InterPro" id="IPR005574">
    <property type="entry name" value="Rpb4/RPC9"/>
</dbReference>
<dbReference type="FunFam" id="1.20.1250.40:FF:000002">
    <property type="entry name" value="DNA-directed RNA polymerase III subunit RPC9"/>
    <property type="match status" value="1"/>
</dbReference>
<dbReference type="STRING" id="4829.A0A168RS98"/>
<evidence type="ECO:0000256" key="3">
    <source>
        <dbReference type="ARBA" id="ARBA00006898"/>
    </source>
</evidence>
<protein>
    <recommendedName>
        <fullName evidence="4">DNA-directed RNA polymerase III subunit RPC9</fullName>
    </recommendedName>
    <alternativeName>
        <fullName evidence="13">DNA-directed RNA polymerase III subunit rpc9</fullName>
    </alternativeName>
</protein>
<proteinExistence type="inferred from homology"/>
<comment type="function">
    <text evidence="12">DNA-dependent RNA polymerase catalyzes the transcription of DNA into RNA using the four ribonucleoside triphosphates as substrates. Specific peripheric component of RNA polymerase III (Pol III) which synthesizes small non-coding RNAs including 5S rRNA, snRNAs, tRNAs and miRNAs from at least 500 distinct genomic loci. With POLR3H/RPC8 forms a mobile stalk that protrudes from Pol III core and functions primarily in transcription initiation. Pol III plays a key role in sensing and limiting infection by intracellular bacteria and DNA viruses. Acts as nuclear and cytosolic DNA sensor involved in innate immune response. Can sense non-self dsDNA that serves as template for transcription into dsRNA. The non-self RNA polymerase III transcripts, such as Epstein-Barr virus-encoded RNAs (EBERs) induce type I interferon and NF-kappa-B through the RIG-I pathway.</text>
</comment>
<name>A0A168RS98_ABSGL</name>
<evidence type="ECO:0000256" key="13">
    <source>
        <dbReference type="ARBA" id="ARBA00073026"/>
    </source>
</evidence>
<evidence type="ECO:0000256" key="7">
    <source>
        <dbReference type="ARBA" id="ARBA00023136"/>
    </source>
</evidence>
<dbReference type="Pfam" id="PF03874">
    <property type="entry name" value="RNA_pol_Rpb4"/>
    <property type="match status" value="1"/>
</dbReference>
<evidence type="ECO:0000256" key="10">
    <source>
        <dbReference type="ARBA" id="ARBA00043924"/>
    </source>
</evidence>
<evidence type="ECO:0000256" key="12">
    <source>
        <dbReference type="ARBA" id="ARBA00045808"/>
    </source>
</evidence>
<evidence type="ECO:0000259" key="15">
    <source>
        <dbReference type="SMART" id="SM00657"/>
    </source>
</evidence>
<dbReference type="FunCoup" id="A0A168RS98">
    <property type="interactions" value="118"/>
</dbReference>
<dbReference type="InterPro" id="IPR038846">
    <property type="entry name" value="RPC9"/>
</dbReference>
<dbReference type="InParanoid" id="A0A168RS98"/>
<evidence type="ECO:0000256" key="6">
    <source>
        <dbReference type="ARBA" id="ARBA00022478"/>
    </source>
</evidence>
<comment type="subunit">
    <text evidence="11">Component of the RNA polymerase III complex consisting of 17 subunits: a ten-subunit horseshoe-shaped catalytic core composed of POLR3A/RPC1, POLR3B/RPC2, POLR1C/RPAC1, POLR1D/RPAC2, POLR3K/RPC10, POLR2E/RPABC1, POLR2F/RPABC2, POLR2H/RPABC3, POLR2K/RPABC4 and POLR2L/RPABC5; a mobile stalk composed of two subunits POLR3H/RPC8 and CRCP/RPC9, protruding from the core and functioning primarily in transcription initiation; and additional subunits homologous to general transcription factors of the RNA polymerase II machinery, POLR3C/RPC3-POLR3F/RPC6-POLR3G/RPC7 heterotrimer required for transcription initiation and POLR3D/RPC4-POLR3E/RPC5 heterodimer involved in both transcription initiation and termination.</text>
</comment>
<dbReference type="EMBL" id="LT554740">
    <property type="protein sequence ID" value="SAM07320.1"/>
    <property type="molecule type" value="Genomic_DNA"/>
</dbReference>
<evidence type="ECO:0000256" key="14">
    <source>
        <dbReference type="SAM" id="MobiDB-lite"/>
    </source>
</evidence>
<evidence type="ECO:0000256" key="8">
    <source>
        <dbReference type="ARBA" id="ARBA00023163"/>
    </source>
</evidence>
<evidence type="ECO:0000256" key="2">
    <source>
        <dbReference type="ARBA" id="ARBA00004413"/>
    </source>
</evidence>
<organism evidence="16">
    <name type="scientific">Absidia glauca</name>
    <name type="common">Pin mould</name>
    <dbReference type="NCBI Taxonomy" id="4829"/>
    <lineage>
        <taxon>Eukaryota</taxon>
        <taxon>Fungi</taxon>
        <taxon>Fungi incertae sedis</taxon>
        <taxon>Mucoromycota</taxon>
        <taxon>Mucoromycotina</taxon>
        <taxon>Mucoromycetes</taxon>
        <taxon>Mucorales</taxon>
        <taxon>Cunninghamellaceae</taxon>
        <taxon>Absidia</taxon>
    </lineage>
</organism>
<gene>
    <name evidence="16" type="primary">ABSGL_12961.1 scaffold 13554</name>
</gene>
<evidence type="ECO:0000313" key="16">
    <source>
        <dbReference type="EMBL" id="SAM07320.1"/>
    </source>
</evidence>
<evidence type="ECO:0000256" key="1">
    <source>
        <dbReference type="ARBA" id="ARBA00004123"/>
    </source>
</evidence>
<dbReference type="GO" id="GO:0005666">
    <property type="term" value="C:RNA polymerase III complex"/>
    <property type="evidence" value="ECO:0007669"/>
    <property type="project" value="InterPro"/>
</dbReference>
<keyword evidence="8" id="KW-0804">Transcription</keyword>
<dbReference type="OMA" id="VMIINLR"/>
<dbReference type="GO" id="GO:0005886">
    <property type="term" value="C:plasma membrane"/>
    <property type="evidence" value="ECO:0007669"/>
    <property type="project" value="UniProtKB-SubCell"/>
</dbReference>
<feature type="region of interest" description="Disordered" evidence="14">
    <location>
        <begin position="125"/>
        <end position="145"/>
    </location>
</feature>
<dbReference type="GO" id="GO:0000166">
    <property type="term" value="F:nucleotide binding"/>
    <property type="evidence" value="ECO:0007669"/>
    <property type="project" value="InterPro"/>
</dbReference>